<dbReference type="InterPro" id="IPR036155">
    <property type="entry name" value="Crypto/Photolyase_N_sf"/>
</dbReference>
<dbReference type="Pfam" id="PF03441">
    <property type="entry name" value="FAD_binding_7"/>
    <property type="match status" value="1"/>
</dbReference>
<keyword evidence="3 5" id="KW-0274">FAD</keyword>
<dbReference type="Pfam" id="PF00875">
    <property type="entry name" value="DNA_photolyase"/>
    <property type="match status" value="1"/>
</dbReference>
<dbReference type="InterPro" id="IPR014729">
    <property type="entry name" value="Rossmann-like_a/b/a_fold"/>
</dbReference>
<feature type="site" description="Electron transfer via tryptophanyl radical" evidence="6">
    <location>
        <position position="500"/>
    </location>
</feature>
<feature type="compositionally biased region" description="Basic and acidic residues" evidence="7">
    <location>
        <begin position="7"/>
        <end position="19"/>
    </location>
</feature>
<dbReference type="GO" id="GO:0003677">
    <property type="term" value="F:DNA binding"/>
    <property type="evidence" value="ECO:0007669"/>
    <property type="project" value="TreeGrafter"/>
</dbReference>
<feature type="site" description="Electron transfer via tryptophanyl radical" evidence="6">
    <location>
        <position position="477"/>
    </location>
</feature>
<dbReference type="SUPFAM" id="SSF48173">
    <property type="entry name" value="Cryptochrome/photolyase FAD-binding domain"/>
    <property type="match status" value="1"/>
</dbReference>
<feature type="binding site" evidence="5">
    <location>
        <position position="389"/>
    </location>
    <ligand>
        <name>FAD</name>
        <dbReference type="ChEBI" id="CHEBI:57692"/>
    </ligand>
</feature>
<evidence type="ECO:0000259" key="8">
    <source>
        <dbReference type="PROSITE" id="PS51645"/>
    </source>
</evidence>
<dbReference type="OrthoDB" id="435881at2759"/>
<evidence type="ECO:0000256" key="3">
    <source>
        <dbReference type="ARBA" id="ARBA00022827"/>
    </source>
</evidence>
<dbReference type="PANTHER" id="PTHR11455">
    <property type="entry name" value="CRYPTOCHROME"/>
    <property type="match status" value="1"/>
</dbReference>
<dbReference type="GO" id="GO:0005737">
    <property type="term" value="C:cytoplasm"/>
    <property type="evidence" value="ECO:0007669"/>
    <property type="project" value="TreeGrafter"/>
</dbReference>
<evidence type="ECO:0000256" key="2">
    <source>
        <dbReference type="ARBA" id="ARBA00022630"/>
    </source>
</evidence>
<evidence type="ECO:0000256" key="4">
    <source>
        <dbReference type="ARBA" id="ARBA00022991"/>
    </source>
</evidence>
<dbReference type="InterPro" id="IPR018394">
    <property type="entry name" value="DNA_photolyase_1_CS_C"/>
</dbReference>
<keyword evidence="10" id="KW-1185">Reference proteome</keyword>
<dbReference type="Proteomes" id="UP000827284">
    <property type="component" value="Unassembled WGS sequence"/>
</dbReference>
<dbReference type="InterPro" id="IPR005101">
    <property type="entry name" value="Cryptochr/Photolyase_FAD-bd"/>
</dbReference>
<dbReference type="PROSITE" id="PS00394">
    <property type="entry name" value="DNA_PHOTOLYASES_1_1"/>
    <property type="match status" value="1"/>
</dbReference>
<evidence type="ECO:0000313" key="9">
    <source>
        <dbReference type="EMBL" id="GJJ78506.1"/>
    </source>
</evidence>
<feature type="region of interest" description="Disordered" evidence="7">
    <location>
        <begin position="1"/>
        <end position="29"/>
    </location>
</feature>
<sequence>MPPKLKRAGEGDAGDDARKRPSISSATAKSVAIAAPGVVASVKTGITTKSSATSKPGAVRGAPKPGIRKVGIATMTSRARVGSTGSPLAKKEAPAPIVTKNVLMWFRNDLRVRDNKALHAASLRAKMGDRRNVVGLYIISESEWTSHDDAPLKIDFWLRNLAALKIVLAELNIPLVVKTAVAKTDVIGIVEAVVKDMDISHVFWNADYLVDEMKRDNLVKSAITKHPGVYTEECQDQCIVSPREIKSKTGAAFTDFVAFHNAWCTLVETEPHFLKIVDAPQANAVEAKQFYADIFRASISALYPHSLDREQMEQLYPAGEEAARNCLDEFIKHKIKDYHKLRDDLKDPGCSALDPYVSNGIISTRQCVTAARAENGGKIFVGNAGIRAWIKDLAWKEFYKSIAFAFPKVCKYKPFEKITENIRWSYDEHKFAMWCQGKTGYPIVDAGMRQLNATGYMHHRVRIIAACFLAKDLMVHWQKGEKYFMHNLIDGEFAPNNGGWQWCASTGAGAQPYYRIPSPLAQSQKFDPNGDYIRRWVPELTGLSEKFIHDPYHTLSAKDFGKLSYPKPIVEHTEVVKKKFTEEFKRATGKA</sequence>
<dbReference type="GO" id="GO:0005634">
    <property type="term" value="C:nucleus"/>
    <property type="evidence" value="ECO:0007669"/>
    <property type="project" value="TreeGrafter"/>
</dbReference>
<dbReference type="InterPro" id="IPR002081">
    <property type="entry name" value="Cryptochrome/DNA_photolyase_1"/>
</dbReference>
<feature type="binding site" evidence="5">
    <location>
        <position position="338"/>
    </location>
    <ligand>
        <name>FAD</name>
        <dbReference type="ChEBI" id="CHEBI:57692"/>
    </ligand>
</feature>
<evidence type="ECO:0000313" key="10">
    <source>
        <dbReference type="Proteomes" id="UP000827284"/>
    </source>
</evidence>
<dbReference type="GO" id="GO:0071949">
    <property type="term" value="F:FAD binding"/>
    <property type="evidence" value="ECO:0007669"/>
    <property type="project" value="TreeGrafter"/>
</dbReference>
<accession>A0A9P3M1E9</accession>
<dbReference type="GO" id="GO:0043153">
    <property type="term" value="P:entrainment of circadian clock by photoperiod"/>
    <property type="evidence" value="ECO:0007669"/>
    <property type="project" value="TreeGrafter"/>
</dbReference>
<feature type="domain" description="Photolyase/cryptochrome alpha/beta" evidence="8">
    <location>
        <begin position="100"/>
        <end position="239"/>
    </location>
</feature>
<keyword evidence="4" id="KW-0157">Chromophore</keyword>
<dbReference type="PROSITE" id="PS51645">
    <property type="entry name" value="PHR_CRY_ALPHA_BETA"/>
    <property type="match status" value="1"/>
</dbReference>
<organism evidence="9 10">
    <name type="scientific">Entomortierella parvispora</name>
    <dbReference type="NCBI Taxonomy" id="205924"/>
    <lineage>
        <taxon>Eukaryota</taxon>
        <taxon>Fungi</taxon>
        <taxon>Fungi incertae sedis</taxon>
        <taxon>Mucoromycota</taxon>
        <taxon>Mortierellomycotina</taxon>
        <taxon>Mortierellomycetes</taxon>
        <taxon>Mortierellales</taxon>
        <taxon>Mortierellaceae</taxon>
        <taxon>Entomortierella</taxon>
    </lineage>
</organism>
<feature type="site" description="Electron transfer via tryptophanyl radical" evidence="6">
    <location>
        <position position="424"/>
    </location>
</feature>
<reference evidence="9" key="1">
    <citation type="submission" date="2021-11" db="EMBL/GenBank/DDBJ databases">
        <authorList>
            <person name="Herlambang A."/>
            <person name="Guo Y."/>
            <person name="Takashima Y."/>
            <person name="Nishizawa T."/>
        </authorList>
    </citation>
    <scope>NUCLEOTIDE SEQUENCE</scope>
    <source>
        <strain evidence="9">E1425</strain>
    </source>
</reference>
<dbReference type="AlphaFoldDB" id="A0A9P3M1E9"/>
<name>A0A9P3M1E9_9FUNG</name>
<reference evidence="9" key="2">
    <citation type="journal article" date="2022" name="Microbiol. Resour. Announc.">
        <title>Whole-Genome Sequence of Entomortierella parvispora E1425, a Mucoromycotan Fungus Associated with Burkholderiaceae-Related Endosymbiotic Bacteria.</title>
        <authorList>
            <person name="Herlambang A."/>
            <person name="Guo Y."/>
            <person name="Takashima Y."/>
            <person name="Narisawa K."/>
            <person name="Ohta H."/>
            <person name="Nishizawa T."/>
        </authorList>
    </citation>
    <scope>NUCLEOTIDE SEQUENCE</scope>
    <source>
        <strain evidence="9">E1425</strain>
    </source>
</reference>
<keyword evidence="2 5" id="KW-0285">Flavoprotein</keyword>
<comment type="caution">
    <text evidence="9">The sequence shown here is derived from an EMBL/GenBank/DDBJ whole genome shotgun (WGS) entry which is preliminary data.</text>
</comment>
<dbReference type="GO" id="GO:0006950">
    <property type="term" value="P:response to stress"/>
    <property type="evidence" value="ECO:0007669"/>
    <property type="project" value="UniProtKB-ARBA"/>
</dbReference>
<evidence type="ECO:0000256" key="1">
    <source>
        <dbReference type="ARBA" id="ARBA00005862"/>
    </source>
</evidence>
<evidence type="ECO:0000256" key="5">
    <source>
        <dbReference type="PIRSR" id="PIRSR602081-1"/>
    </source>
</evidence>
<dbReference type="GO" id="GO:0006139">
    <property type="term" value="P:nucleobase-containing compound metabolic process"/>
    <property type="evidence" value="ECO:0007669"/>
    <property type="project" value="UniProtKB-ARBA"/>
</dbReference>
<dbReference type="GO" id="GO:0003904">
    <property type="term" value="F:deoxyribodipyrimidine photo-lyase activity"/>
    <property type="evidence" value="ECO:0007669"/>
    <property type="project" value="TreeGrafter"/>
</dbReference>
<dbReference type="PRINTS" id="PR00147">
    <property type="entry name" value="DNAPHOTLYASE"/>
</dbReference>
<gene>
    <name evidence="9" type="ORF">EMPS_10865</name>
</gene>
<comment type="cofactor">
    <cofactor evidence="5">
        <name>FAD</name>
        <dbReference type="ChEBI" id="CHEBI:57692"/>
    </cofactor>
    <text evidence="5">Binds 1 FAD per subunit.</text>
</comment>
<evidence type="ECO:0000256" key="7">
    <source>
        <dbReference type="SAM" id="MobiDB-lite"/>
    </source>
</evidence>
<dbReference type="Gene3D" id="1.25.40.80">
    <property type="match status" value="1"/>
</dbReference>
<dbReference type="GO" id="GO:0032922">
    <property type="term" value="P:circadian regulation of gene expression"/>
    <property type="evidence" value="ECO:0007669"/>
    <property type="project" value="TreeGrafter"/>
</dbReference>
<dbReference type="Gene3D" id="3.40.50.620">
    <property type="entry name" value="HUPs"/>
    <property type="match status" value="1"/>
</dbReference>
<dbReference type="EMBL" id="BQFW01000015">
    <property type="protein sequence ID" value="GJJ78506.1"/>
    <property type="molecule type" value="Genomic_DNA"/>
</dbReference>
<dbReference type="Gene3D" id="1.10.579.10">
    <property type="entry name" value="DNA Cyclobutane Dipyrimidine Photolyase, subunit A, domain 3"/>
    <property type="match status" value="1"/>
</dbReference>
<dbReference type="InterPro" id="IPR006050">
    <property type="entry name" value="DNA_photolyase_N"/>
</dbReference>
<evidence type="ECO:0000256" key="6">
    <source>
        <dbReference type="PIRSR" id="PIRSR602081-2"/>
    </source>
</evidence>
<protein>
    <submittedName>
        <fullName evidence="9">Deoxyribodipyrimidine photo-lyase</fullName>
    </submittedName>
</protein>
<dbReference type="InterPro" id="IPR036134">
    <property type="entry name" value="Crypto/Photolyase_FAD-like_sf"/>
</dbReference>
<proteinExistence type="inferred from homology"/>
<dbReference type="SUPFAM" id="SSF52425">
    <property type="entry name" value="Cryptochrome/photolyase, N-terminal domain"/>
    <property type="match status" value="1"/>
</dbReference>
<comment type="similarity">
    <text evidence="1">Belongs to the DNA photolyase class-1 family.</text>
</comment>
<dbReference type="PANTHER" id="PTHR11455:SF18">
    <property type="entry name" value="SI:CH1073-390K14.1"/>
    <property type="match status" value="1"/>
</dbReference>